<dbReference type="AlphaFoldDB" id="A0AAD1ZI52"/>
<keyword evidence="2" id="KW-1185">Reference proteome</keyword>
<proteinExistence type="predicted"/>
<evidence type="ECO:0000313" key="2">
    <source>
        <dbReference type="Proteomes" id="UP000834106"/>
    </source>
</evidence>
<evidence type="ECO:0000313" key="1">
    <source>
        <dbReference type="EMBL" id="CAI9767467.1"/>
    </source>
</evidence>
<dbReference type="PANTHER" id="PTHR12736">
    <property type="entry name" value="LANC-LIKE PROTEIN"/>
    <property type="match status" value="1"/>
</dbReference>
<dbReference type="SUPFAM" id="SSF158745">
    <property type="entry name" value="LanC-like"/>
    <property type="match status" value="1"/>
</dbReference>
<organism evidence="1 2">
    <name type="scientific">Fraxinus pennsylvanica</name>
    <dbReference type="NCBI Taxonomy" id="56036"/>
    <lineage>
        <taxon>Eukaryota</taxon>
        <taxon>Viridiplantae</taxon>
        <taxon>Streptophyta</taxon>
        <taxon>Embryophyta</taxon>
        <taxon>Tracheophyta</taxon>
        <taxon>Spermatophyta</taxon>
        <taxon>Magnoliopsida</taxon>
        <taxon>eudicotyledons</taxon>
        <taxon>Gunneridae</taxon>
        <taxon>Pentapetalae</taxon>
        <taxon>asterids</taxon>
        <taxon>lamiids</taxon>
        <taxon>Lamiales</taxon>
        <taxon>Oleaceae</taxon>
        <taxon>Oleeae</taxon>
        <taxon>Fraxinus</taxon>
    </lineage>
</organism>
<dbReference type="PANTHER" id="PTHR12736:SF25">
    <property type="entry name" value="LANC-LIKE PROTEIN GCL1"/>
    <property type="match status" value="1"/>
</dbReference>
<dbReference type="InterPro" id="IPR012341">
    <property type="entry name" value="6hp_glycosidase-like_sf"/>
</dbReference>
<dbReference type="Pfam" id="PF05147">
    <property type="entry name" value="LANC_like"/>
    <property type="match status" value="1"/>
</dbReference>
<dbReference type="EMBL" id="OU503044">
    <property type="protein sequence ID" value="CAI9767467.1"/>
    <property type="molecule type" value="Genomic_DNA"/>
</dbReference>
<gene>
    <name evidence="1" type="ORF">FPE_LOCUS14897</name>
</gene>
<sequence length="127" mass="13772">MSSSVVKFASQDSNHEEGNQELFDMIHTGDPTAPNISLPAETFLKAAISLKDQVLEVTWKSRGSYGSLDPTVYTGLLGTAFTCLRSHEATGNHRDLQLCVEIVEACAAVAHSSTSNRQRDASYARNV</sequence>
<dbReference type="InterPro" id="IPR007822">
    <property type="entry name" value="LANC-like"/>
</dbReference>
<dbReference type="GO" id="GO:0005975">
    <property type="term" value="P:carbohydrate metabolic process"/>
    <property type="evidence" value="ECO:0007669"/>
    <property type="project" value="InterPro"/>
</dbReference>
<dbReference type="GO" id="GO:0031179">
    <property type="term" value="P:peptide modification"/>
    <property type="evidence" value="ECO:0007669"/>
    <property type="project" value="InterPro"/>
</dbReference>
<dbReference type="Proteomes" id="UP000834106">
    <property type="component" value="Chromosome 9"/>
</dbReference>
<protein>
    <submittedName>
        <fullName evidence="1">Uncharacterized protein</fullName>
    </submittedName>
</protein>
<accession>A0AAD1ZI52</accession>
<dbReference type="GO" id="GO:0005886">
    <property type="term" value="C:plasma membrane"/>
    <property type="evidence" value="ECO:0007669"/>
    <property type="project" value="TreeGrafter"/>
</dbReference>
<dbReference type="Gene3D" id="1.50.10.10">
    <property type="match status" value="1"/>
</dbReference>
<reference evidence="1" key="1">
    <citation type="submission" date="2023-05" db="EMBL/GenBank/DDBJ databases">
        <authorList>
            <person name="Huff M."/>
        </authorList>
    </citation>
    <scope>NUCLEOTIDE SEQUENCE</scope>
</reference>
<name>A0AAD1ZI52_9LAMI</name>